<dbReference type="NCBIfam" id="TIGR01168">
    <property type="entry name" value="YSIRK_signal"/>
    <property type="match status" value="1"/>
</dbReference>
<organism evidence="6 8">
    <name type="scientific">Limosilactobacillus antri DSM 16041</name>
    <dbReference type="NCBI Taxonomy" id="525309"/>
    <lineage>
        <taxon>Bacteria</taxon>
        <taxon>Bacillati</taxon>
        <taxon>Bacillota</taxon>
        <taxon>Bacilli</taxon>
        <taxon>Lactobacillales</taxon>
        <taxon>Lactobacillaceae</taxon>
        <taxon>Limosilactobacillus</taxon>
    </lineage>
</organism>
<dbReference type="Pfam" id="PF17966">
    <property type="entry name" value="Muc_B2"/>
    <property type="match status" value="4"/>
</dbReference>
<evidence type="ECO:0000259" key="4">
    <source>
        <dbReference type="Pfam" id="PF17965"/>
    </source>
</evidence>
<dbReference type="OrthoDB" id="2329774at2"/>
<dbReference type="InterPro" id="IPR041495">
    <property type="entry name" value="Mub_B2"/>
</dbReference>
<reference evidence="6 8" key="1">
    <citation type="submission" date="2009-09" db="EMBL/GenBank/DDBJ databases">
        <authorList>
            <person name="Qin X."/>
            <person name="Bachman B."/>
            <person name="Battles P."/>
            <person name="Bell A."/>
            <person name="Bess C."/>
            <person name="Bickham C."/>
            <person name="Chaboub L."/>
            <person name="Chen D."/>
            <person name="Coyle M."/>
            <person name="Deiros D.R."/>
            <person name="Dinh H."/>
            <person name="Forbes L."/>
            <person name="Fowler G."/>
            <person name="Francisco L."/>
            <person name="Fu Q."/>
            <person name="Gubbala S."/>
            <person name="Hale W."/>
            <person name="Han Y."/>
            <person name="Hemphill L."/>
            <person name="Highlander S.K."/>
            <person name="Hirani K."/>
            <person name="Hogues M."/>
            <person name="Jackson L."/>
            <person name="Jakkamsetti A."/>
            <person name="Javaid M."/>
            <person name="Jiang H."/>
            <person name="Korchina V."/>
            <person name="Kovar C."/>
            <person name="Lara F."/>
            <person name="Lee S."/>
            <person name="Mata R."/>
            <person name="Mathew T."/>
            <person name="Moen C."/>
            <person name="Morales K."/>
            <person name="Munidasa M."/>
            <person name="Nazareth L."/>
            <person name="Ngo R."/>
            <person name="Nguyen L."/>
            <person name="Okwuonu G."/>
            <person name="Ongeri F."/>
            <person name="Patil S."/>
            <person name="Petrosino J."/>
            <person name="Pham C."/>
            <person name="Pham P."/>
            <person name="Pu L.-L."/>
            <person name="Puazo M."/>
            <person name="Raj R."/>
            <person name="Reid J."/>
            <person name="Rouhana J."/>
            <person name="Saada N."/>
            <person name="Shang Y."/>
            <person name="Simmons D."/>
            <person name="Thornton R."/>
            <person name="Warren J."/>
            <person name="Weissenberger G."/>
            <person name="Zhang J."/>
            <person name="Zhang L."/>
            <person name="Zhou C."/>
            <person name="Zhu D."/>
            <person name="Muzny D."/>
            <person name="Worley K."/>
            <person name="Gibbs R."/>
        </authorList>
    </citation>
    <scope>NUCLEOTIDE SEQUENCE [LARGE SCALE GENOMIC DNA]</scope>
    <source>
        <strain evidence="6 8">DSM 16041</strain>
    </source>
</reference>
<proteinExistence type="predicted"/>
<dbReference type="PATRIC" id="fig|525309.8.peg.419"/>
<evidence type="ECO:0000313" key="7">
    <source>
        <dbReference type="EMBL" id="KRK59720.1"/>
    </source>
</evidence>
<keyword evidence="1" id="KW-0732">Signal</keyword>
<evidence type="ECO:0000259" key="3">
    <source>
        <dbReference type="Pfam" id="PF04650"/>
    </source>
</evidence>
<feature type="domain" description="Mub B2-like" evidence="5">
    <location>
        <begin position="1199"/>
        <end position="1323"/>
    </location>
</feature>
<accession>C8P5U8</accession>
<feature type="domain" description="Mub B2-like" evidence="5">
    <location>
        <begin position="1427"/>
        <end position="1502"/>
    </location>
</feature>
<feature type="compositionally biased region" description="Low complexity" evidence="2">
    <location>
        <begin position="49"/>
        <end position="92"/>
    </location>
</feature>
<dbReference type="Gene3D" id="3.10.20.470">
    <property type="match status" value="2"/>
</dbReference>
<name>C8P5U8_9LACO</name>
<keyword evidence="9" id="KW-1185">Reference proteome</keyword>
<dbReference type="Pfam" id="PF17965">
    <property type="entry name" value="MucBP_2"/>
    <property type="match status" value="2"/>
</dbReference>
<feature type="domain" description="YSIRK Gram-positive signal peptide" evidence="3">
    <location>
        <begin position="18"/>
        <end position="40"/>
    </location>
</feature>
<dbReference type="Gene3D" id="2.60.40.4300">
    <property type="match status" value="4"/>
</dbReference>
<evidence type="ECO:0000259" key="5">
    <source>
        <dbReference type="Pfam" id="PF17966"/>
    </source>
</evidence>
<feature type="domain" description="Mub B2-like" evidence="5">
    <location>
        <begin position="814"/>
        <end position="897"/>
    </location>
</feature>
<feature type="compositionally biased region" description="Low complexity" evidence="2">
    <location>
        <begin position="1589"/>
        <end position="1606"/>
    </location>
</feature>
<evidence type="ECO:0000313" key="9">
    <source>
        <dbReference type="Proteomes" id="UP000051883"/>
    </source>
</evidence>
<dbReference type="EMBL" id="ACLL01000017">
    <property type="protein sequence ID" value="EEW54153.1"/>
    <property type="molecule type" value="Genomic_DNA"/>
</dbReference>
<evidence type="ECO:0000313" key="8">
    <source>
        <dbReference type="Proteomes" id="UP000003675"/>
    </source>
</evidence>
<comment type="caution">
    <text evidence="6">The sequence shown here is derived from an EMBL/GenBank/DDBJ whole genome shotgun (WGS) entry which is preliminary data.</text>
</comment>
<dbReference type="Proteomes" id="UP000003675">
    <property type="component" value="Unassembled WGS sequence"/>
</dbReference>
<dbReference type="HOGENOM" id="CLU_242807_0_0_9"/>
<dbReference type="InterPro" id="IPR041558">
    <property type="entry name" value="MucBP_2"/>
</dbReference>
<feature type="domain" description="Mucin binding" evidence="4">
    <location>
        <begin position="1325"/>
        <end position="1388"/>
    </location>
</feature>
<reference evidence="7 9" key="2">
    <citation type="journal article" date="2015" name="Genome Announc.">
        <title>Expanding the biotechnology potential of lactobacilli through comparative genomics of 213 strains and associated genera.</title>
        <authorList>
            <person name="Sun Z."/>
            <person name="Harris H.M."/>
            <person name="McCann A."/>
            <person name="Guo C."/>
            <person name="Argimon S."/>
            <person name="Zhang W."/>
            <person name="Yang X."/>
            <person name="Jeffery I.B."/>
            <person name="Cooney J.C."/>
            <person name="Kagawa T.F."/>
            <person name="Liu W."/>
            <person name="Song Y."/>
            <person name="Salvetti E."/>
            <person name="Wrobel A."/>
            <person name="Rasinkangas P."/>
            <person name="Parkhill J."/>
            <person name="Rea M.C."/>
            <person name="O'Sullivan O."/>
            <person name="Ritari J."/>
            <person name="Douillard F.P."/>
            <person name="Paul Ross R."/>
            <person name="Yang R."/>
            <person name="Briner A.E."/>
            <person name="Felis G.E."/>
            <person name="de Vos W.M."/>
            <person name="Barrangou R."/>
            <person name="Klaenhammer T.R."/>
            <person name="Caufield P.W."/>
            <person name="Cui Y."/>
            <person name="Zhang H."/>
            <person name="O'Toole P.W."/>
        </authorList>
    </citation>
    <scope>NUCLEOTIDE SEQUENCE [LARGE SCALE GENOMIC DNA]</scope>
    <source>
        <strain evidence="7 9">DSM 16041</strain>
    </source>
</reference>
<dbReference type="STRING" id="525309.HMPREF0494_0692"/>
<feature type="region of interest" description="Disordered" evidence="2">
    <location>
        <begin position="49"/>
        <end position="99"/>
    </location>
</feature>
<evidence type="ECO:0000256" key="2">
    <source>
        <dbReference type="SAM" id="MobiDB-lite"/>
    </source>
</evidence>
<feature type="domain" description="Mucin binding" evidence="4">
    <location>
        <begin position="1120"/>
        <end position="1194"/>
    </location>
</feature>
<dbReference type="eggNOG" id="COG4932">
    <property type="taxonomic scope" value="Bacteria"/>
</dbReference>
<feature type="region of interest" description="Disordered" evidence="2">
    <location>
        <begin position="1543"/>
        <end position="1614"/>
    </location>
</feature>
<dbReference type="EMBL" id="AZDK01000014">
    <property type="protein sequence ID" value="KRK59720.1"/>
    <property type="molecule type" value="Genomic_DNA"/>
</dbReference>
<evidence type="ECO:0000313" key="6">
    <source>
        <dbReference type="EMBL" id="EEW54153.1"/>
    </source>
</evidence>
<gene>
    <name evidence="7" type="ORF">FC31_GL000409</name>
    <name evidence="6" type="ORF">HMPREF0494_0692</name>
</gene>
<feature type="compositionally biased region" description="Low complexity" evidence="2">
    <location>
        <begin position="1543"/>
        <end position="1554"/>
    </location>
</feature>
<sequence length="1641" mass="174513">MLSKNNLQLLTQRGARQRQRFALRKLTVGVASVLLGTTFFIGAASADTTPAATTTAQPDSAAGTTSVTATPQQPAVQQTTTAVPASQQPATTSVNQAQPATADISGLQFTGSVNNFQNTTAGQQATDLTFKPGDTADLTYYFRSSGDGSQMKNGAWPVASRYLLTIPAGFKLSSFSTGDYTSTSLGQVGQNNEWIYLISLGRIPSYQAPVAITAHLVAVTDNLKDAGSHDYSWFPIPGLLMAINDDNHFNSSHTITLGGQTYQVTDCSPFLHGNGLGEAIDYTVVPGTNELAASNYQVVGVNGSAHNGTGAQVGYEEIQPEIKITGTVHSGDYIDFRLGLPYTDTKTGQTKYLAYDKTLAASWTTADHNATVYNMGDYYRLVFNVSSESLSNPTVKLDLRWGADGTEASVNAGKVFVYRFTDDPAKNRTDFEFAPTNDVTINGNSYASGLTIKGQYLSATPVTEANSYITTSGMATNVRTWDKQGNVAVDTHWSNSFLFSTDTRKSSNKFSFDIRVAKNPALTYNWASDDDLAKQIVKHLTPLTTHHLSDQVVSAAQTYVTDAAQQGERPVTKVTVTHEDLNDIANGYHRIYHVVIADPTVNLDEPVTVLNVSADNYTLPSGITSYEEDVNRSNAVNNKNAFDSSTQNAVTANEGLQTALQNSYITDANAVGGKAAAIMFVNNDTTGQYAGGWGSIGWRANIKLKTDGTVDGGGQVSDLVTVNLKIEDANSHQQLSAGSAYQGPTGSTVSFQGAQSAYDKLQGYQFVKAVSVKNGVETVLTNFYPSQIERYAYGTAGKDQPSEFIIYIQPTPVNVTETIHYVYGDGSLKGKAAAPDKTATLTFTPVYDQQAKQYSFQVAGAVNGAFAAVDNPQIADYHVATAQTAAGTDVLDPAKNQVSAQTGIRATTAGPVITVTYVQDPVPTAATLNYVDDDANGKILIPGGESAMGLPATAIAFASLAKNERQLAAQHYVFENITDAAGKTIASGDFGQLDLATIFGQFGNRPLTFTIHFGHQKTAFSRNKTVTETIHYRYADGKQARPDYQATLTFTQTGIRDEVTNQSSYDELQPQTFTAQQLPVLTGYTPDQASVPAHTITVTNGNFDQDLNVETTVTYQANPQTATITYVDDTTGQTLATASAAGRYGAAINFATAPDQVIRQYQGQHYDLVSNSFAAGASYQADNQQNQFTVHLKHHLRTVTQTQTVTRTINYLAQTDHRPLAKASQQSVTFTGTGQHDDVANQLVVVNADGTVQKNSDGTLMVGTLNWQPTAGTADFAAVPDAAVAGYHVASVDPADQQDGTAVKGLTVTHLTTPLTVNVYYAQDQQAILNFVDDETGQSLHPALTVSGVGGQPINFGDVAAVVNNLENVHHYVLTATTDDTPAQASGQQIGGPQDTDWGSLFGSFADHTAASQIFSIHFSHGHGALQQQHQQVVTETIHYVRDTDHAPLAPDHQAQLTFVGTGYHDLVTDQDVVTGWHVENGAADQAEFLAVPNPAVKGYHVVTGLDANGNDVLSGDGQAVRAQAGVTHLTPASVITVTYAADPAPVTPTTPTDRPAEQPTQPGQDVAVPATPVQPAGQPNASAQPAGPAAMTSTSASQQAAPTSQVHQLPQTGSHSPLSLIGLGFVSLLEALGLAKRRQH</sequence>
<dbReference type="Pfam" id="PF04650">
    <property type="entry name" value="YSIRK_signal"/>
    <property type="match status" value="1"/>
</dbReference>
<dbReference type="InterPro" id="IPR005877">
    <property type="entry name" value="YSIRK_signal_dom"/>
</dbReference>
<feature type="domain" description="Mub B2-like" evidence="5">
    <location>
        <begin position="1021"/>
        <end position="1117"/>
    </location>
</feature>
<dbReference type="Proteomes" id="UP000051883">
    <property type="component" value="Unassembled WGS sequence"/>
</dbReference>
<dbReference type="RefSeq" id="WP_007123995.1">
    <property type="nucleotide sequence ID" value="NZ_AZDK01000014.1"/>
</dbReference>
<protein>
    <submittedName>
        <fullName evidence="6">Gram-positive signal peptide protein, YSIRK family</fullName>
    </submittedName>
</protein>
<evidence type="ECO:0000256" key="1">
    <source>
        <dbReference type="ARBA" id="ARBA00022729"/>
    </source>
</evidence>